<sequence>MVKKRKASRQTTSIAGKPRNSSDSQLRIETFEDVADSEDEFHLNRDKVILEETPAAKRQRLIYEHDDTLEPSDEEILAYSPTPTEDSEDDQSELPTDEDPAQQSSISRSSRRKKHQDLDEDELIEEGDQGSTKEELDDFAGSWGPSKRDYYNADVIETEQDALEEEAEAMRLQQKHLKNMAESDYGFDETEWSTQEPSGTEFDPSKHDAIVTETLPQLQITDEMSFPERLKVLKGRYPEFEPLSKDLLDLQERHREISQELAECYQNDAIPANGFKPAGEHQGNARTNVLQVQHQALSLYLAGLSLYFAFLTSTAAESDDSTLLPLPATDLRNHEIMENLVYSRNIWSKVRNIKIPERRTHLSINARLSPSVEETTNSGSDAVPAAIFADIRTAHRRTNDRTKKSRRSHKESQAQAEAAAHRAERIREMEEDLATLDDLTHTKIGPKSRRTLVRKSQGPIDQDSDFGEEDQLTVPDIAEKAKRKKNLRFYTSQIAQKSNKRGAAGRDAGGDMDIPYRERLKDRQARLNVEAEKRGKKKIGDATALGGESDEEDHRQAREVRGEDGAEDYYDMVAARSKQRKQDKRDRAQAYSQAAKEGARVVETEGEIGADGKRAVSYSIMKNKGLTSKRSKDVRNPRVKKRKKFDQKKKKLASMKPIYKGGEGKGGYAGELTGIRKGLVKSVKL</sequence>
<comment type="similarity">
    <text evidence="2">Belongs to the SAS10 family.</text>
</comment>
<keyword evidence="9" id="KW-1185">Reference proteome</keyword>
<feature type="compositionally biased region" description="Acidic residues" evidence="6">
    <location>
        <begin position="85"/>
        <end position="100"/>
    </location>
</feature>
<dbReference type="PANTHER" id="PTHR13237:SF8">
    <property type="entry name" value="SOMETHING ABOUT SILENCING PROTEIN 10"/>
    <property type="match status" value="1"/>
</dbReference>
<dbReference type="PANTHER" id="PTHR13237">
    <property type="entry name" value="SOMETHING ABOUT SILENCING PROTEIN 10-RELATED"/>
    <property type="match status" value="1"/>
</dbReference>
<dbReference type="OrthoDB" id="1924577at2759"/>
<dbReference type="GO" id="GO:0000462">
    <property type="term" value="P:maturation of SSU-rRNA from tricistronic rRNA transcript (SSU-rRNA, 5.8S rRNA, LSU-rRNA)"/>
    <property type="evidence" value="ECO:0007669"/>
    <property type="project" value="TreeGrafter"/>
</dbReference>
<feature type="region of interest" description="Disordered" evidence="6">
    <location>
        <begin position="626"/>
        <end position="658"/>
    </location>
</feature>
<feature type="domain" description="Sas10 C-terminal" evidence="7">
    <location>
        <begin position="611"/>
        <end position="685"/>
    </location>
</feature>
<evidence type="ECO:0000256" key="6">
    <source>
        <dbReference type="SAM" id="MobiDB-lite"/>
    </source>
</evidence>
<feature type="compositionally biased region" description="Acidic residues" evidence="6">
    <location>
        <begin position="118"/>
        <end position="128"/>
    </location>
</feature>
<dbReference type="Pfam" id="PF09368">
    <property type="entry name" value="Sas10"/>
    <property type="match status" value="1"/>
</dbReference>
<dbReference type="Pfam" id="PF04000">
    <property type="entry name" value="Sas10_Utp3"/>
    <property type="match status" value="1"/>
</dbReference>
<feature type="compositionally biased region" description="Polar residues" evidence="6">
    <location>
        <begin position="9"/>
        <end position="26"/>
    </location>
</feature>
<evidence type="ECO:0000313" key="9">
    <source>
        <dbReference type="Proteomes" id="UP000800092"/>
    </source>
</evidence>
<feature type="compositionally biased region" description="Basic residues" evidence="6">
    <location>
        <begin position="637"/>
        <end position="653"/>
    </location>
</feature>
<feature type="compositionally biased region" description="Basic and acidic residues" evidence="6">
    <location>
        <begin position="552"/>
        <end position="564"/>
    </location>
</feature>
<gene>
    <name evidence="8" type="ORF">EV356DRAFT_529217</name>
</gene>
<proteinExistence type="inferred from homology"/>
<evidence type="ECO:0000313" key="8">
    <source>
        <dbReference type="EMBL" id="KAF2238216.1"/>
    </source>
</evidence>
<keyword evidence="4" id="KW-0539">Nucleus</keyword>
<feature type="region of interest" description="Disordered" evidence="6">
    <location>
        <begin position="529"/>
        <end position="597"/>
    </location>
</feature>
<dbReference type="Proteomes" id="UP000800092">
    <property type="component" value="Unassembled WGS sequence"/>
</dbReference>
<evidence type="ECO:0000256" key="2">
    <source>
        <dbReference type="ARBA" id="ARBA00010979"/>
    </source>
</evidence>
<name>A0A6A6HJB8_VIRVR</name>
<dbReference type="AlphaFoldDB" id="A0A6A6HJB8"/>
<comment type="subcellular location">
    <subcellularLocation>
        <location evidence="1">Nucleus</location>
    </subcellularLocation>
</comment>
<feature type="region of interest" description="Disordered" evidence="6">
    <location>
        <begin position="1"/>
        <end position="26"/>
    </location>
</feature>
<dbReference type="InterPro" id="IPR007146">
    <property type="entry name" value="Sas10/Utp3/C1D"/>
</dbReference>
<accession>A0A6A6HJB8</accession>
<dbReference type="InterPro" id="IPR018972">
    <property type="entry name" value="Sas10_C_dom"/>
</dbReference>
<keyword evidence="5" id="KW-0175">Coiled coil</keyword>
<evidence type="ECO:0000256" key="3">
    <source>
        <dbReference type="ARBA" id="ARBA00022553"/>
    </source>
</evidence>
<organism evidence="8 9">
    <name type="scientific">Viridothelium virens</name>
    <name type="common">Speckled blister lichen</name>
    <name type="synonym">Trypethelium virens</name>
    <dbReference type="NCBI Taxonomy" id="1048519"/>
    <lineage>
        <taxon>Eukaryota</taxon>
        <taxon>Fungi</taxon>
        <taxon>Dikarya</taxon>
        <taxon>Ascomycota</taxon>
        <taxon>Pezizomycotina</taxon>
        <taxon>Dothideomycetes</taxon>
        <taxon>Dothideomycetes incertae sedis</taxon>
        <taxon>Trypetheliales</taxon>
        <taxon>Trypetheliaceae</taxon>
        <taxon>Viridothelium</taxon>
    </lineage>
</organism>
<evidence type="ECO:0000256" key="4">
    <source>
        <dbReference type="ARBA" id="ARBA00023242"/>
    </source>
</evidence>
<protein>
    <recommendedName>
        <fullName evidence="7">Sas10 C-terminal domain-containing protein</fullName>
    </recommendedName>
</protein>
<feature type="region of interest" description="Disordered" evidence="6">
    <location>
        <begin position="391"/>
        <end position="424"/>
    </location>
</feature>
<evidence type="ECO:0000256" key="1">
    <source>
        <dbReference type="ARBA" id="ARBA00004123"/>
    </source>
</evidence>
<feature type="coiled-coil region" evidence="5">
    <location>
        <begin position="153"/>
        <end position="180"/>
    </location>
</feature>
<dbReference type="GO" id="GO:0032040">
    <property type="term" value="C:small-subunit processome"/>
    <property type="evidence" value="ECO:0007669"/>
    <property type="project" value="TreeGrafter"/>
</dbReference>
<evidence type="ECO:0000256" key="5">
    <source>
        <dbReference type="SAM" id="Coils"/>
    </source>
</evidence>
<evidence type="ECO:0000259" key="7">
    <source>
        <dbReference type="Pfam" id="PF09368"/>
    </source>
</evidence>
<reference evidence="8" key="1">
    <citation type="journal article" date="2020" name="Stud. Mycol.">
        <title>101 Dothideomycetes genomes: a test case for predicting lifestyles and emergence of pathogens.</title>
        <authorList>
            <person name="Haridas S."/>
            <person name="Albert R."/>
            <person name="Binder M."/>
            <person name="Bloem J."/>
            <person name="Labutti K."/>
            <person name="Salamov A."/>
            <person name="Andreopoulos B."/>
            <person name="Baker S."/>
            <person name="Barry K."/>
            <person name="Bills G."/>
            <person name="Bluhm B."/>
            <person name="Cannon C."/>
            <person name="Castanera R."/>
            <person name="Culley D."/>
            <person name="Daum C."/>
            <person name="Ezra D."/>
            <person name="Gonzalez J."/>
            <person name="Henrissat B."/>
            <person name="Kuo A."/>
            <person name="Liang C."/>
            <person name="Lipzen A."/>
            <person name="Lutzoni F."/>
            <person name="Magnuson J."/>
            <person name="Mondo S."/>
            <person name="Nolan M."/>
            <person name="Ohm R."/>
            <person name="Pangilinan J."/>
            <person name="Park H.-J."/>
            <person name="Ramirez L."/>
            <person name="Alfaro M."/>
            <person name="Sun H."/>
            <person name="Tritt A."/>
            <person name="Yoshinaga Y."/>
            <person name="Zwiers L.-H."/>
            <person name="Turgeon B."/>
            <person name="Goodwin S."/>
            <person name="Spatafora J."/>
            <person name="Crous P."/>
            <person name="Grigoriev I."/>
        </authorList>
    </citation>
    <scope>NUCLEOTIDE SEQUENCE</scope>
    <source>
        <strain evidence="8">Tuck. ex Michener</strain>
    </source>
</reference>
<feature type="region of interest" description="Disordered" evidence="6">
    <location>
        <begin position="46"/>
        <end position="151"/>
    </location>
</feature>
<feature type="region of interest" description="Disordered" evidence="6">
    <location>
        <begin position="447"/>
        <end position="469"/>
    </location>
</feature>
<dbReference type="EMBL" id="ML991776">
    <property type="protein sequence ID" value="KAF2238216.1"/>
    <property type="molecule type" value="Genomic_DNA"/>
</dbReference>
<keyword evidence="3" id="KW-0597">Phosphoprotein</keyword>